<dbReference type="Pfam" id="PF03787">
    <property type="entry name" value="RAMPs"/>
    <property type="match status" value="1"/>
</dbReference>
<evidence type="ECO:0000256" key="1">
    <source>
        <dbReference type="ARBA" id="ARBA00023118"/>
    </source>
</evidence>
<dbReference type="RefSeq" id="WP_251812786.1">
    <property type="nucleotide sequence ID" value="NZ_CP101527.1"/>
</dbReference>
<evidence type="ECO:0000313" key="3">
    <source>
        <dbReference type="EMBL" id="UZW76590.1"/>
    </source>
</evidence>
<proteinExistence type="predicted"/>
<evidence type="ECO:0000259" key="2">
    <source>
        <dbReference type="Pfam" id="PF03787"/>
    </source>
</evidence>
<dbReference type="EMBL" id="CP101527">
    <property type="protein sequence ID" value="UZW76590.1"/>
    <property type="molecule type" value="Genomic_DNA"/>
</dbReference>
<dbReference type="Proteomes" id="UP001164472">
    <property type="component" value="Chromosome"/>
</dbReference>
<dbReference type="GO" id="GO:0051607">
    <property type="term" value="P:defense response to virus"/>
    <property type="evidence" value="ECO:0007669"/>
    <property type="project" value="UniProtKB-KW"/>
</dbReference>
<dbReference type="PANTHER" id="PTHR35579:SF3">
    <property type="entry name" value="CRISPR SYSTEM CMS ENDORIBONUCLEASE CSM3"/>
    <property type="match status" value="1"/>
</dbReference>
<keyword evidence="1" id="KW-0051">Antiviral defense</keyword>
<dbReference type="CDD" id="cd09726">
    <property type="entry name" value="RAMP_I_III"/>
    <property type="match status" value="1"/>
</dbReference>
<dbReference type="InterPro" id="IPR052216">
    <property type="entry name" value="CRISPR_Csm3_endoribonuclease"/>
</dbReference>
<dbReference type="InterPro" id="IPR005537">
    <property type="entry name" value="RAMP_III_fam"/>
</dbReference>
<name>A0A9E8HL24_9ALTE</name>
<evidence type="ECO:0000313" key="4">
    <source>
        <dbReference type="Proteomes" id="UP001164472"/>
    </source>
</evidence>
<sequence length="199" mass="21272">MSTLTLSFDIQSTWHIGSGEEGGAYADSLALKNGDNLPFLPGRAVKGLLRDAFKQAEANAWFTKPEGVADLTDYIFGSEGQRLAEQGMLHVSSAELSSAEQAYFAATEGAWQELYQVQFSTAIDHKTGSAKQESLRSIEVALPMVLKAQISINNNPDKTSLTPKQVLAWLAQASTLITGIGAKRKRGLGQVVVTAGASQ</sequence>
<feature type="domain" description="CRISPR type III-associated protein" evidence="2">
    <location>
        <begin position="11"/>
        <end position="191"/>
    </location>
</feature>
<dbReference type="KEGG" id="asem:NNL22_08415"/>
<organism evidence="3 4">
    <name type="scientific">Alkalimarinus sediminis</name>
    <dbReference type="NCBI Taxonomy" id="1632866"/>
    <lineage>
        <taxon>Bacteria</taxon>
        <taxon>Pseudomonadati</taxon>
        <taxon>Pseudomonadota</taxon>
        <taxon>Gammaproteobacteria</taxon>
        <taxon>Alteromonadales</taxon>
        <taxon>Alteromonadaceae</taxon>
        <taxon>Alkalimarinus</taxon>
    </lineage>
</organism>
<reference evidence="3" key="1">
    <citation type="submission" date="2022-07" db="EMBL/GenBank/DDBJ databases">
        <title>Alkalimarinus sp. nov., isolated from gut of a Alitta virens.</title>
        <authorList>
            <person name="Yang A.I."/>
            <person name="Shin N.-R."/>
        </authorList>
    </citation>
    <scope>NUCLEOTIDE SEQUENCE</scope>
    <source>
        <strain evidence="3">FA028</strain>
    </source>
</reference>
<dbReference type="AlphaFoldDB" id="A0A9E8HL24"/>
<accession>A0A9E8HL24</accession>
<keyword evidence="4" id="KW-1185">Reference proteome</keyword>
<gene>
    <name evidence="3" type="ORF">NNL22_08415</name>
</gene>
<protein>
    <submittedName>
        <fullName evidence="3">RAMP superfamily CRISPR-associated protein</fullName>
    </submittedName>
</protein>
<dbReference type="PANTHER" id="PTHR35579">
    <property type="entry name" value="CRISPR SYSTEM CMS ENDORIBONUCLEASE CSM3"/>
    <property type="match status" value="1"/>
</dbReference>